<dbReference type="SMART" id="SM00332">
    <property type="entry name" value="PP2Cc"/>
    <property type="match status" value="1"/>
</dbReference>
<dbReference type="GO" id="GO:0046872">
    <property type="term" value="F:metal ion binding"/>
    <property type="evidence" value="ECO:0007669"/>
    <property type="project" value="UniProtKB-UniRule"/>
</dbReference>
<evidence type="ECO:0000259" key="3">
    <source>
        <dbReference type="PROSITE" id="PS51746"/>
    </source>
</evidence>
<dbReference type="Proteomes" id="UP000269276">
    <property type="component" value="Unassembled WGS sequence"/>
</dbReference>
<comment type="catalytic activity">
    <reaction evidence="1">
        <text>O-phospho-L-threonyl-[protein] + H2O = L-threonyl-[protein] + phosphate</text>
        <dbReference type="Rhea" id="RHEA:47004"/>
        <dbReference type="Rhea" id="RHEA-COMP:11060"/>
        <dbReference type="Rhea" id="RHEA-COMP:11605"/>
        <dbReference type="ChEBI" id="CHEBI:15377"/>
        <dbReference type="ChEBI" id="CHEBI:30013"/>
        <dbReference type="ChEBI" id="CHEBI:43474"/>
        <dbReference type="ChEBI" id="CHEBI:61977"/>
        <dbReference type="EC" id="3.1.3.16"/>
    </reaction>
</comment>
<proteinExistence type="inferred from homology"/>
<dbReference type="PANTHER" id="PTHR12320">
    <property type="entry name" value="PROTEIN PHOSPHATASE 2C"/>
    <property type="match status" value="1"/>
</dbReference>
<dbReference type="OrthoDB" id="60843at2759"/>
<dbReference type="EC" id="3.1.3.16" evidence="1"/>
<reference evidence="4 5" key="1">
    <citation type="journal article" date="2018" name="BMC Genomics">
        <title>Genomic evidence for intraspecific hybridization in a clonal and extremely halotolerant yeast.</title>
        <authorList>
            <person name="Gostincar C."/>
            <person name="Stajich J.E."/>
            <person name="Zupancic J."/>
            <person name="Zalar P."/>
            <person name="Gunde-Cimerman N."/>
        </authorList>
    </citation>
    <scope>NUCLEOTIDE SEQUENCE [LARGE SCALE GENOMIC DNA]</scope>
    <source>
        <strain evidence="4 5">EXF-2682</strain>
    </source>
</reference>
<gene>
    <name evidence="4" type="ORF">D0863_10339</name>
</gene>
<dbReference type="InterPro" id="IPR036457">
    <property type="entry name" value="PPM-type-like_dom_sf"/>
</dbReference>
<dbReference type="InterPro" id="IPR039123">
    <property type="entry name" value="PPTC7"/>
</dbReference>
<keyword evidence="1" id="KW-0464">Manganese</keyword>
<comment type="caution">
    <text evidence="4">The sequence shown here is derived from an EMBL/GenBank/DDBJ whole genome shotgun (WGS) entry which is preliminary data.</text>
</comment>
<dbReference type="AlphaFoldDB" id="A0A3M7DIB6"/>
<comment type="cofactor">
    <cofactor evidence="1">
        <name>Mn(2+)</name>
        <dbReference type="ChEBI" id="CHEBI:29035"/>
    </cofactor>
</comment>
<dbReference type="InterPro" id="IPR001932">
    <property type="entry name" value="PPM-type_phosphatase-like_dom"/>
</dbReference>
<evidence type="ECO:0000256" key="1">
    <source>
        <dbReference type="RuleBase" id="RU366020"/>
    </source>
</evidence>
<keyword evidence="1" id="KW-0378">Hydrolase</keyword>
<dbReference type="EMBL" id="QWIP01000445">
    <property type="protein sequence ID" value="RMY63706.1"/>
    <property type="molecule type" value="Genomic_DNA"/>
</dbReference>
<comment type="catalytic activity">
    <reaction evidence="1">
        <text>O-phospho-L-seryl-[protein] + H2O = L-seryl-[protein] + phosphate</text>
        <dbReference type="Rhea" id="RHEA:20629"/>
        <dbReference type="Rhea" id="RHEA-COMP:9863"/>
        <dbReference type="Rhea" id="RHEA-COMP:11604"/>
        <dbReference type="ChEBI" id="CHEBI:15377"/>
        <dbReference type="ChEBI" id="CHEBI:29999"/>
        <dbReference type="ChEBI" id="CHEBI:43474"/>
        <dbReference type="ChEBI" id="CHEBI:83421"/>
        <dbReference type="EC" id="3.1.3.16"/>
    </reaction>
</comment>
<feature type="region of interest" description="Disordered" evidence="2">
    <location>
        <begin position="123"/>
        <end position="145"/>
    </location>
</feature>
<dbReference type="PROSITE" id="PS51746">
    <property type="entry name" value="PPM_2"/>
    <property type="match status" value="1"/>
</dbReference>
<dbReference type="GO" id="GO:0004722">
    <property type="term" value="F:protein serine/threonine phosphatase activity"/>
    <property type="evidence" value="ECO:0007669"/>
    <property type="project" value="UniProtKB-EC"/>
</dbReference>
<dbReference type="SUPFAM" id="SSF81606">
    <property type="entry name" value="PP2C-like"/>
    <property type="match status" value="1"/>
</dbReference>
<organism evidence="4 5">
    <name type="scientific">Hortaea werneckii</name>
    <name type="common">Black yeast</name>
    <name type="synonym">Cladosporium werneckii</name>
    <dbReference type="NCBI Taxonomy" id="91943"/>
    <lineage>
        <taxon>Eukaryota</taxon>
        <taxon>Fungi</taxon>
        <taxon>Dikarya</taxon>
        <taxon>Ascomycota</taxon>
        <taxon>Pezizomycotina</taxon>
        <taxon>Dothideomycetes</taxon>
        <taxon>Dothideomycetidae</taxon>
        <taxon>Mycosphaerellales</taxon>
        <taxon>Teratosphaeriaceae</taxon>
        <taxon>Hortaea</taxon>
    </lineage>
</organism>
<evidence type="ECO:0000313" key="4">
    <source>
        <dbReference type="EMBL" id="RMY63706.1"/>
    </source>
</evidence>
<name>A0A3M7DIB6_HORWE</name>
<dbReference type="PANTHER" id="PTHR12320:SF1">
    <property type="entry name" value="PROTEIN PHOSPHATASE PTC7 HOMOLOG"/>
    <property type="match status" value="1"/>
</dbReference>
<comment type="cofactor">
    <cofactor evidence="1">
        <name>Mg(2+)</name>
        <dbReference type="ChEBI" id="CHEBI:18420"/>
    </cofactor>
</comment>
<keyword evidence="1" id="KW-0460">Magnesium</keyword>
<feature type="domain" description="PPM-type phosphatase" evidence="3">
    <location>
        <begin position="175"/>
        <end position="508"/>
    </location>
</feature>
<sequence>MSLVDSYYVLDKDEGTHKVKMKLPEESSPAKGMPSIPTQLLLLAACVLTLSLLINRLHSQCLREDDAAASPASPAIPTAICSLLTSAPTAAAMPAASSLLPSLPASLLRQANPSRLSSLRPLSALMPSSSSSPSPPASKSQKRFASNTPRFTYRLGAASAGKRTPVRPAKLDRDFWAYASTQESPSPPYLRSTKKDAGEDAFFATTVGESPHHVAFGVADGVGGWQDSGVDPSDFSHGLCGLMAGTAKTYEGLLSVSQEEQEEEENEGRRRRRRNVRPRELLQVAYDAVIGNPRIVAGGCTASLGVADGEGNVETANLGDSGFLILSPGKIAARSEAQTHAFNTPYQLSKIPPRMQAQHAIFGGSKQLSELPKDADVEHHQVRHGDIVLFATDGVWDNLSAQDVLQIVTKVMEEHGYWFRSHNFPGAEALLNASRISQIARSLSPERKEEMENFLPALLAQAVMREAKVAGLDSRRNGPFAKEVNMWYPQEGWQGGKPDDIAVVVGIAVEDGQGDGEKPIKAKL</sequence>
<protein>
    <recommendedName>
        <fullName evidence="1">Protein phosphatase</fullName>
        <ecNumber evidence="1">3.1.3.16</ecNumber>
    </recommendedName>
</protein>
<evidence type="ECO:0000256" key="2">
    <source>
        <dbReference type="SAM" id="MobiDB-lite"/>
    </source>
</evidence>
<comment type="similarity">
    <text evidence="1">Belongs to the PP2C family.</text>
</comment>
<keyword evidence="1" id="KW-0904">Protein phosphatase</keyword>
<evidence type="ECO:0000313" key="5">
    <source>
        <dbReference type="Proteomes" id="UP000269276"/>
    </source>
</evidence>
<dbReference type="Gene3D" id="3.60.40.10">
    <property type="entry name" value="PPM-type phosphatase domain"/>
    <property type="match status" value="1"/>
</dbReference>
<accession>A0A3M7DIB6</accession>
<feature type="compositionally biased region" description="Low complexity" evidence="2">
    <location>
        <begin position="123"/>
        <end position="132"/>
    </location>
</feature>
<keyword evidence="1" id="KW-0479">Metal-binding</keyword>